<dbReference type="EMBL" id="JAFFZN010000032">
    <property type="protein sequence ID" value="MBO8189179.1"/>
    <property type="molecule type" value="Genomic_DNA"/>
</dbReference>
<proteinExistence type="predicted"/>
<dbReference type="Proteomes" id="UP001518976">
    <property type="component" value="Unassembled WGS sequence"/>
</dbReference>
<organism evidence="1 2">
    <name type="scientific">Streptomyces spirodelae</name>
    <dbReference type="NCBI Taxonomy" id="2812904"/>
    <lineage>
        <taxon>Bacteria</taxon>
        <taxon>Bacillati</taxon>
        <taxon>Actinomycetota</taxon>
        <taxon>Actinomycetes</taxon>
        <taxon>Kitasatosporales</taxon>
        <taxon>Streptomycetaceae</taxon>
        <taxon>Streptomyces</taxon>
    </lineage>
</organism>
<dbReference type="RefSeq" id="WP_209267950.1">
    <property type="nucleotide sequence ID" value="NZ_JAFFZN010000032.1"/>
</dbReference>
<reference evidence="1 2" key="1">
    <citation type="submission" date="2021-02" db="EMBL/GenBank/DDBJ databases">
        <title>Streptomyces spirodelae sp. nov., isolated from duckweed.</title>
        <authorList>
            <person name="Saimee Y."/>
            <person name="Duangmal K."/>
        </authorList>
    </citation>
    <scope>NUCLEOTIDE SEQUENCE [LARGE SCALE GENOMIC DNA]</scope>
    <source>
        <strain evidence="1 2">DW4-2</strain>
    </source>
</reference>
<evidence type="ECO:0000313" key="1">
    <source>
        <dbReference type="EMBL" id="MBO8189179.1"/>
    </source>
</evidence>
<protein>
    <submittedName>
        <fullName evidence="1">Uncharacterized protein</fullName>
    </submittedName>
</protein>
<name>A0ABS3X1C5_9ACTN</name>
<comment type="caution">
    <text evidence="1">The sequence shown here is derived from an EMBL/GenBank/DDBJ whole genome shotgun (WGS) entry which is preliminary data.</text>
</comment>
<evidence type="ECO:0000313" key="2">
    <source>
        <dbReference type="Proteomes" id="UP001518976"/>
    </source>
</evidence>
<keyword evidence="2" id="KW-1185">Reference proteome</keyword>
<sequence length="144" mass="16167">METIVETRDPRSYVKPDVWEKEIALLMRDYPFDLIMAERVFGQAVAYLITSMENRGKRLGMGPGKLVDLGVHTFILDTVNYREFCATHMDGGFLDHVPEVERKGDGSVSRTAHIIEAGGFLVDWPLWGADDPDCTPCRPGEDGH</sequence>
<gene>
    <name evidence="1" type="ORF">JW592_27530</name>
</gene>
<accession>A0ABS3X1C5</accession>